<name>A0A1Y2BW66_9FUNG</name>
<dbReference type="SMART" id="SM01167">
    <property type="entry name" value="DUF1900"/>
    <property type="match status" value="2"/>
</dbReference>
<feature type="non-terminal residue" evidence="5">
    <location>
        <position position="1"/>
    </location>
</feature>
<dbReference type="PROSITE" id="PS50294">
    <property type="entry name" value="WD_REPEATS_REGION"/>
    <property type="match status" value="1"/>
</dbReference>
<feature type="repeat" description="WD" evidence="2">
    <location>
        <begin position="41"/>
        <end position="82"/>
    </location>
</feature>
<dbReference type="Proteomes" id="UP000193642">
    <property type="component" value="Unassembled WGS sequence"/>
</dbReference>
<dbReference type="PROSITE" id="PS50082">
    <property type="entry name" value="WD_REPEATS_2"/>
    <property type="match status" value="1"/>
</dbReference>
<evidence type="ECO:0000313" key="5">
    <source>
        <dbReference type="EMBL" id="ORY38988.1"/>
    </source>
</evidence>
<feature type="region of interest" description="Disordered" evidence="4">
    <location>
        <begin position="219"/>
        <end position="254"/>
    </location>
</feature>
<gene>
    <name evidence="5" type="ORF">BCR33DRAFT_720259</name>
</gene>
<dbReference type="Gene3D" id="2.130.10.10">
    <property type="entry name" value="YVTN repeat-like/Quinoprotein amine dehydrogenase"/>
    <property type="match status" value="2"/>
</dbReference>
<protein>
    <recommendedName>
        <fullName evidence="3">Coronin</fullName>
    </recommendedName>
</protein>
<sequence>AAFDVAANVIVSHPNAEGVFAAAGGDQLAVLDAGSVSVKATVALPSPVQTMAFSPDGKRLATTSKDNIIRLWDPRASTTAPQSATPVHHAGTKPSKVIWIDSETFLTAGFSKTRDRELSDSTIKTFEVSSSGLTLTPNSFVSSSLIQNAALAHKTQVDVMDCEVVRIITLAGQNGDTLVPISGSVMRKMKLDFQEDLFPDTLLEGPALTADEWFSGKDGLPAKTSLNPSRSRSTSSPFSQQPSPQTTTSNTPTRLPLLTASTQYAAMACPGGGGRIAVWPHSKAGRMGGCVCGTFLKLGSQEKTTLQHLCVKVKVNSGKCGSLWFMGRWKVWSILISVFGVAVSADGEKGVSVCKDGKLRLFDLRSGRVLGEVLGHEGSKGARVTWLGGTGGEWFVSCGFGNGEMRVYNSKDLTQTLLVATEMSPSLITPYADEALPILYLVGKGESYIQVFYVELNDDASKVKAVTKVATYTAPAAQIARCFRSTATSIEQVSFKLPRIKKEFFQDDVYPHLITYTSTTISEWLASPNPLEKQVVDMCPPGMDLLSSTKRLSTPVQGRSSVTVAVEQSEAQKKQAAMEHMRKLALADDGKLEQDNFEGVAEDEWD</sequence>
<dbReference type="SMART" id="SM00320">
    <property type="entry name" value="WD40"/>
    <property type="match status" value="3"/>
</dbReference>
<dbReference type="OrthoDB" id="347435at2759"/>
<dbReference type="EMBL" id="MCGO01000041">
    <property type="protein sequence ID" value="ORY38988.1"/>
    <property type="molecule type" value="Genomic_DNA"/>
</dbReference>
<evidence type="ECO:0000256" key="2">
    <source>
        <dbReference type="PROSITE-ProRule" id="PRU00221"/>
    </source>
</evidence>
<organism evidence="5 6">
    <name type="scientific">Rhizoclosmatium globosum</name>
    <dbReference type="NCBI Taxonomy" id="329046"/>
    <lineage>
        <taxon>Eukaryota</taxon>
        <taxon>Fungi</taxon>
        <taxon>Fungi incertae sedis</taxon>
        <taxon>Chytridiomycota</taxon>
        <taxon>Chytridiomycota incertae sedis</taxon>
        <taxon>Chytridiomycetes</taxon>
        <taxon>Chytridiales</taxon>
        <taxon>Chytriomycetaceae</taxon>
        <taxon>Rhizoclosmatium</taxon>
    </lineage>
</organism>
<keyword evidence="2 3" id="KW-0853">WD repeat</keyword>
<dbReference type="InterPro" id="IPR001680">
    <property type="entry name" value="WD40_rpt"/>
</dbReference>
<comment type="caution">
    <text evidence="5">The sequence shown here is derived from an EMBL/GenBank/DDBJ whole genome shotgun (WGS) entry which is preliminary data.</text>
</comment>
<evidence type="ECO:0000256" key="3">
    <source>
        <dbReference type="RuleBase" id="RU280818"/>
    </source>
</evidence>
<dbReference type="InterPro" id="IPR015943">
    <property type="entry name" value="WD40/YVTN_repeat-like_dom_sf"/>
</dbReference>
<dbReference type="PANTHER" id="PTHR10856">
    <property type="entry name" value="CORONIN"/>
    <property type="match status" value="1"/>
</dbReference>
<dbReference type="SUPFAM" id="SSF50978">
    <property type="entry name" value="WD40 repeat-like"/>
    <property type="match status" value="1"/>
</dbReference>
<evidence type="ECO:0000256" key="1">
    <source>
        <dbReference type="ARBA" id="ARBA00009482"/>
    </source>
</evidence>
<evidence type="ECO:0000313" key="6">
    <source>
        <dbReference type="Proteomes" id="UP000193642"/>
    </source>
</evidence>
<keyword evidence="6" id="KW-1185">Reference proteome</keyword>
<keyword evidence="3" id="KW-0677">Repeat</keyword>
<dbReference type="STRING" id="329046.A0A1Y2BW66"/>
<feature type="compositionally biased region" description="Low complexity" evidence="4">
    <location>
        <begin position="224"/>
        <end position="254"/>
    </location>
</feature>
<accession>A0A1Y2BW66</accession>
<dbReference type="InterPro" id="IPR036322">
    <property type="entry name" value="WD40_repeat_dom_sf"/>
</dbReference>
<proteinExistence type="inferred from homology"/>
<dbReference type="InterPro" id="IPR015505">
    <property type="entry name" value="Coronin"/>
</dbReference>
<evidence type="ECO:0000256" key="4">
    <source>
        <dbReference type="SAM" id="MobiDB-lite"/>
    </source>
</evidence>
<reference evidence="5 6" key="1">
    <citation type="submission" date="2016-07" db="EMBL/GenBank/DDBJ databases">
        <title>Pervasive Adenine N6-methylation of Active Genes in Fungi.</title>
        <authorList>
            <consortium name="DOE Joint Genome Institute"/>
            <person name="Mondo S.J."/>
            <person name="Dannebaum R.O."/>
            <person name="Kuo R.C."/>
            <person name="Labutti K."/>
            <person name="Haridas S."/>
            <person name="Kuo A."/>
            <person name="Salamov A."/>
            <person name="Ahrendt S.R."/>
            <person name="Lipzen A."/>
            <person name="Sullivan W."/>
            <person name="Andreopoulos W.B."/>
            <person name="Clum A."/>
            <person name="Lindquist E."/>
            <person name="Daum C."/>
            <person name="Ramamoorthy G.K."/>
            <person name="Gryganskyi A."/>
            <person name="Culley D."/>
            <person name="Magnuson J.K."/>
            <person name="James T.Y."/>
            <person name="O'Malley M.A."/>
            <person name="Stajich J.E."/>
            <person name="Spatafora J.W."/>
            <person name="Visel A."/>
            <person name="Grigoriev I.V."/>
        </authorList>
    </citation>
    <scope>NUCLEOTIDE SEQUENCE [LARGE SCALE GENOMIC DNA]</scope>
    <source>
        <strain evidence="5 6">JEL800</strain>
    </source>
</reference>
<comment type="similarity">
    <text evidence="1 3">Belongs to the WD repeat coronin family.</text>
</comment>
<dbReference type="Pfam" id="PF00400">
    <property type="entry name" value="WD40"/>
    <property type="match status" value="1"/>
</dbReference>
<dbReference type="AlphaFoldDB" id="A0A1Y2BW66"/>
<dbReference type="Pfam" id="PF16300">
    <property type="entry name" value="WD40_4"/>
    <property type="match status" value="2"/>
</dbReference>
<dbReference type="PANTHER" id="PTHR10856:SF20">
    <property type="entry name" value="CORONIN-7"/>
    <property type="match status" value="1"/>
</dbReference>